<keyword evidence="3" id="KW-1185">Reference proteome</keyword>
<name>A0A821D9N3_9BILA</name>
<protein>
    <submittedName>
        <fullName evidence="2">Uncharacterized protein</fullName>
    </submittedName>
</protein>
<gene>
    <name evidence="2" type="ORF">OVN521_LOCUS45805</name>
</gene>
<dbReference type="Proteomes" id="UP000663866">
    <property type="component" value="Unassembled WGS sequence"/>
</dbReference>
<evidence type="ECO:0000313" key="3">
    <source>
        <dbReference type="Proteomes" id="UP000663866"/>
    </source>
</evidence>
<evidence type="ECO:0000313" key="2">
    <source>
        <dbReference type="EMBL" id="CAF4618062.1"/>
    </source>
</evidence>
<dbReference type="EMBL" id="CAJOBG010077183">
    <property type="protein sequence ID" value="CAF4618062.1"/>
    <property type="molecule type" value="Genomic_DNA"/>
</dbReference>
<sequence length="62" mass="7428">EIKHQNNSQSEDENEIDLRERLLREKAIKSMRRRQLTTTTNNNNNTDVHTKTTNDRIVYESQ</sequence>
<feature type="compositionally biased region" description="Basic and acidic residues" evidence="1">
    <location>
        <begin position="48"/>
        <end position="62"/>
    </location>
</feature>
<evidence type="ECO:0000256" key="1">
    <source>
        <dbReference type="SAM" id="MobiDB-lite"/>
    </source>
</evidence>
<feature type="region of interest" description="Disordered" evidence="1">
    <location>
        <begin position="30"/>
        <end position="62"/>
    </location>
</feature>
<organism evidence="2 3">
    <name type="scientific">Rotaria magnacalcarata</name>
    <dbReference type="NCBI Taxonomy" id="392030"/>
    <lineage>
        <taxon>Eukaryota</taxon>
        <taxon>Metazoa</taxon>
        <taxon>Spiralia</taxon>
        <taxon>Gnathifera</taxon>
        <taxon>Rotifera</taxon>
        <taxon>Eurotatoria</taxon>
        <taxon>Bdelloidea</taxon>
        <taxon>Philodinida</taxon>
        <taxon>Philodinidae</taxon>
        <taxon>Rotaria</taxon>
    </lineage>
</organism>
<feature type="compositionally biased region" description="Low complexity" evidence="1">
    <location>
        <begin position="37"/>
        <end position="47"/>
    </location>
</feature>
<comment type="caution">
    <text evidence="2">The sequence shown here is derived from an EMBL/GenBank/DDBJ whole genome shotgun (WGS) entry which is preliminary data.</text>
</comment>
<feature type="non-terminal residue" evidence="2">
    <location>
        <position position="1"/>
    </location>
</feature>
<dbReference type="AlphaFoldDB" id="A0A821D9N3"/>
<proteinExistence type="predicted"/>
<reference evidence="2" key="1">
    <citation type="submission" date="2021-02" db="EMBL/GenBank/DDBJ databases">
        <authorList>
            <person name="Nowell W R."/>
        </authorList>
    </citation>
    <scope>NUCLEOTIDE SEQUENCE</scope>
</reference>
<accession>A0A821D9N3</accession>